<dbReference type="AlphaFoldDB" id="A0A158GVR6"/>
<gene>
    <name evidence="3" type="ORF">AWB69_03353</name>
</gene>
<name>A0A158GVR6_9BURK</name>
<keyword evidence="2" id="KW-0732">Signal</keyword>
<evidence type="ECO:0000256" key="2">
    <source>
        <dbReference type="SAM" id="SignalP"/>
    </source>
</evidence>
<feature type="compositionally biased region" description="Polar residues" evidence="1">
    <location>
        <begin position="72"/>
        <end position="84"/>
    </location>
</feature>
<sequence length="104" mass="10874">MKSLVLSLLAASALTLPLASFAQTANDPVTRAQVRADLITAEQQGTVPPSKTHYPAGQETASNTTRHADQQDGANNAYGPSTYGSSQSSSVIPMGPHNSLFSHH</sequence>
<dbReference type="InterPro" id="IPR025421">
    <property type="entry name" value="DUF4148"/>
</dbReference>
<evidence type="ECO:0000313" key="3">
    <source>
        <dbReference type="EMBL" id="SAL35699.1"/>
    </source>
</evidence>
<dbReference type="Pfam" id="PF13663">
    <property type="entry name" value="DUF4148"/>
    <property type="match status" value="1"/>
</dbReference>
<feature type="chain" id="PRO_5008501709" evidence="2">
    <location>
        <begin position="23"/>
        <end position="104"/>
    </location>
</feature>
<dbReference type="Proteomes" id="UP000054683">
    <property type="component" value="Unassembled WGS sequence"/>
</dbReference>
<dbReference type="OrthoDB" id="9021950at2"/>
<protein>
    <submittedName>
        <fullName evidence="3">Purine nucleoside phosphorylase</fullName>
    </submittedName>
</protein>
<dbReference type="EMBL" id="FCOK02000020">
    <property type="protein sequence ID" value="SAL35699.1"/>
    <property type="molecule type" value="Genomic_DNA"/>
</dbReference>
<evidence type="ECO:0000313" key="4">
    <source>
        <dbReference type="Proteomes" id="UP000054683"/>
    </source>
</evidence>
<accession>A0A158GVR6</accession>
<dbReference type="RefSeq" id="WP_062086465.1">
    <property type="nucleotide sequence ID" value="NZ_FCOK02000020.1"/>
</dbReference>
<feature type="signal peptide" evidence="2">
    <location>
        <begin position="1"/>
        <end position="22"/>
    </location>
</feature>
<evidence type="ECO:0000256" key="1">
    <source>
        <dbReference type="SAM" id="MobiDB-lite"/>
    </source>
</evidence>
<organism evidence="3 4">
    <name type="scientific">Caballeronia udeis</name>
    <dbReference type="NCBI Taxonomy" id="1232866"/>
    <lineage>
        <taxon>Bacteria</taxon>
        <taxon>Pseudomonadati</taxon>
        <taxon>Pseudomonadota</taxon>
        <taxon>Betaproteobacteria</taxon>
        <taxon>Burkholderiales</taxon>
        <taxon>Burkholderiaceae</taxon>
        <taxon>Caballeronia</taxon>
    </lineage>
</organism>
<feature type="region of interest" description="Disordered" evidence="1">
    <location>
        <begin position="40"/>
        <end position="104"/>
    </location>
</feature>
<proteinExistence type="predicted"/>
<reference evidence="3 4" key="1">
    <citation type="submission" date="2016-01" db="EMBL/GenBank/DDBJ databases">
        <authorList>
            <person name="Oliw E.H."/>
        </authorList>
    </citation>
    <scope>NUCLEOTIDE SEQUENCE [LARGE SCALE GENOMIC DNA]</scope>
    <source>
        <strain evidence="3">LMG 27134</strain>
    </source>
</reference>